<sequence length="41" mass="4668">MGHTITYDYPPRNHDAQNNQNAVPQKRLGRFGSRAATNEKL</sequence>
<dbReference type="EMBL" id="LKAM01000010">
    <property type="protein sequence ID" value="KUM46753.1"/>
    <property type="molecule type" value="Genomic_DNA"/>
</dbReference>
<protein>
    <submittedName>
        <fullName evidence="2">Uncharacterized protein</fullName>
    </submittedName>
</protein>
<gene>
    <name evidence="2" type="ORF">ABT39_MTgene1435</name>
</gene>
<geneLocation type="mitochondrion" evidence="2"/>
<evidence type="ECO:0000256" key="1">
    <source>
        <dbReference type="SAM" id="MobiDB-lite"/>
    </source>
</evidence>
<evidence type="ECO:0000313" key="2">
    <source>
        <dbReference type="EMBL" id="KUM46753.1"/>
    </source>
</evidence>
<dbReference type="AlphaFoldDB" id="A0A101LX23"/>
<accession>A0A101LX23</accession>
<organism evidence="2">
    <name type="scientific">Picea glauca</name>
    <name type="common">White spruce</name>
    <name type="synonym">Pinus glauca</name>
    <dbReference type="NCBI Taxonomy" id="3330"/>
    <lineage>
        <taxon>Eukaryota</taxon>
        <taxon>Viridiplantae</taxon>
        <taxon>Streptophyta</taxon>
        <taxon>Embryophyta</taxon>
        <taxon>Tracheophyta</taxon>
        <taxon>Spermatophyta</taxon>
        <taxon>Pinopsida</taxon>
        <taxon>Pinidae</taxon>
        <taxon>Conifers I</taxon>
        <taxon>Pinales</taxon>
        <taxon>Pinaceae</taxon>
        <taxon>Picea</taxon>
    </lineage>
</organism>
<reference evidence="2" key="1">
    <citation type="journal article" date="2015" name="Genome Biol. Evol.">
        <title>Organellar Genomes of White Spruce (Picea glauca): Assembly and Annotation.</title>
        <authorList>
            <person name="Jackman S.D."/>
            <person name="Warren R.L."/>
            <person name="Gibb E.A."/>
            <person name="Vandervalk B.P."/>
            <person name="Mohamadi H."/>
            <person name="Chu J."/>
            <person name="Raymond A."/>
            <person name="Pleasance S."/>
            <person name="Coope R."/>
            <person name="Wildung M.R."/>
            <person name="Ritland C.E."/>
            <person name="Bousquet J."/>
            <person name="Jones S.J."/>
            <person name="Bohlmann J."/>
            <person name="Birol I."/>
        </authorList>
    </citation>
    <scope>NUCLEOTIDE SEQUENCE [LARGE SCALE GENOMIC DNA]</scope>
    <source>
        <tissue evidence="2">Flushing bud</tissue>
    </source>
</reference>
<keyword evidence="2" id="KW-0496">Mitochondrion</keyword>
<name>A0A101LX23_PICGL</name>
<proteinExistence type="predicted"/>
<comment type="caution">
    <text evidence="2">The sequence shown here is derived from an EMBL/GenBank/DDBJ whole genome shotgun (WGS) entry which is preliminary data.</text>
</comment>
<feature type="region of interest" description="Disordered" evidence="1">
    <location>
        <begin position="1"/>
        <end position="41"/>
    </location>
</feature>